<gene>
    <name evidence="1" type="ORF">ACA1_176190</name>
</gene>
<name>L8HKL6_ACACF</name>
<dbReference type="Proteomes" id="UP000011083">
    <property type="component" value="Unassembled WGS sequence"/>
</dbReference>
<organism evidence="1 2">
    <name type="scientific">Acanthamoeba castellanii (strain ATCC 30010 / Neff)</name>
    <dbReference type="NCBI Taxonomy" id="1257118"/>
    <lineage>
        <taxon>Eukaryota</taxon>
        <taxon>Amoebozoa</taxon>
        <taxon>Discosea</taxon>
        <taxon>Longamoebia</taxon>
        <taxon>Centramoebida</taxon>
        <taxon>Acanthamoebidae</taxon>
        <taxon>Acanthamoeba</taxon>
    </lineage>
</organism>
<dbReference type="VEuPathDB" id="AmoebaDB:ACA1_176190"/>
<dbReference type="RefSeq" id="XP_004356841.1">
    <property type="nucleotide sequence ID" value="XM_004356788.1"/>
</dbReference>
<protein>
    <submittedName>
        <fullName evidence="1">Uncharacterized protein</fullName>
    </submittedName>
</protein>
<dbReference type="KEGG" id="acan:ACA1_176190"/>
<evidence type="ECO:0000313" key="1">
    <source>
        <dbReference type="EMBL" id="ELR24941.1"/>
    </source>
</evidence>
<reference evidence="1 2" key="1">
    <citation type="journal article" date="2013" name="Genome Biol.">
        <title>Genome of Acanthamoeba castellanii highlights extensive lateral gene transfer and early evolution of tyrosine kinase signaling.</title>
        <authorList>
            <person name="Clarke M."/>
            <person name="Lohan A.J."/>
            <person name="Liu B."/>
            <person name="Lagkouvardos I."/>
            <person name="Roy S."/>
            <person name="Zafar N."/>
            <person name="Bertelli C."/>
            <person name="Schilde C."/>
            <person name="Kianianmomeni A."/>
            <person name="Burglin T.R."/>
            <person name="Frech C."/>
            <person name="Turcotte B."/>
            <person name="Kopec K.O."/>
            <person name="Synnott J.M."/>
            <person name="Choo C."/>
            <person name="Paponov I."/>
            <person name="Finkler A."/>
            <person name="Soon Heng Tan C."/>
            <person name="Hutchins A.P."/>
            <person name="Weinmeier T."/>
            <person name="Rattei T."/>
            <person name="Chu J.S."/>
            <person name="Gimenez G."/>
            <person name="Irimia M."/>
            <person name="Rigden D.J."/>
            <person name="Fitzpatrick D.A."/>
            <person name="Lorenzo-Morales J."/>
            <person name="Bateman A."/>
            <person name="Chiu C.H."/>
            <person name="Tang P."/>
            <person name="Hegemann P."/>
            <person name="Fromm H."/>
            <person name="Raoult D."/>
            <person name="Greub G."/>
            <person name="Miranda-Saavedra D."/>
            <person name="Chen N."/>
            <person name="Nash P."/>
            <person name="Ginger M.L."/>
            <person name="Horn M."/>
            <person name="Schaap P."/>
            <person name="Caler L."/>
            <person name="Loftus B."/>
        </authorList>
    </citation>
    <scope>NUCLEOTIDE SEQUENCE [LARGE SCALE GENOMIC DNA]</scope>
    <source>
        <strain evidence="1 2">Neff</strain>
    </source>
</reference>
<proteinExistence type="predicted"/>
<dbReference type="AlphaFoldDB" id="L8HKL6"/>
<sequence length="89" mass="9647">MEAVHLGPNCSFKHLLQAVATARETQGVAKDSTLVDTSGALLTEEWWDRAAPRLAILREKGAPIDIKSKANITPVPNIISSFIVDIQPL</sequence>
<keyword evidence="2" id="KW-1185">Reference proteome</keyword>
<dbReference type="GeneID" id="14925976"/>
<evidence type="ECO:0000313" key="2">
    <source>
        <dbReference type="Proteomes" id="UP000011083"/>
    </source>
</evidence>
<accession>L8HKL6</accession>
<feature type="non-terminal residue" evidence="1">
    <location>
        <position position="89"/>
    </location>
</feature>
<dbReference type="EMBL" id="KB007811">
    <property type="protein sequence ID" value="ELR24941.1"/>
    <property type="molecule type" value="Genomic_DNA"/>
</dbReference>